<name>A0ACC3NJ26_9PEZI</name>
<evidence type="ECO:0000313" key="2">
    <source>
        <dbReference type="Proteomes" id="UP001281147"/>
    </source>
</evidence>
<dbReference type="EMBL" id="JAUTXU010000039">
    <property type="protein sequence ID" value="KAK3716995.1"/>
    <property type="molecule type" value="Genomic_DNA"/>
</dbReference>
<evidence type="ECO:0000313" key="1">
    <source>
        <dbReference type="EMBL" id="KAK3716995.1"/>
    </source>
</evidence>
<organism evidence="1 2">
    <name type="scientific">Vermiconidia calcicola</name>
    <dbReference type="NCBI Taxonomy" id="1690605"/>
    <lineage>
        <taxon>Eukaryota</taxon>
        <taxon>Fungi</taxon>
        <taxon>Dikarya</taxon>
        <taxon>Ascomycota</taxon>
        <taxon>Pezizomycotina</taxon>
        <taxon>Dothideomycetes</taxon>
        <taxon>Dothideomycetidae</taxon>
        <taxon>Mycosphaerellales</taxon>
        <taxon>Extremaceae</taxon>
        <taxon>Vermiconidia</taxon>
    </lineage>
</organism>
<protein>
    <submittedName>
        <fullName evidence="1">C6 zinc cluster transcription factor-like protein</fullName>
    </submittedName>
</protein>
<accession>A0ACC3NJ26</accession>
<gene>
    <name evidence="1" type="primary">TFC7_2</name>
    <name evidence="1" type="ORF">LTR37_006050</name>
</gene>
<reference evidence="1" key="1">
    <citation type="submission" date="2023-07" db="EMBL/GenBank/DDBJ databases">
        <title>Black Yeasts Isolated from many extreme environments.</title>
        <authorList>
            <person name="Coleine C."/>
            <person name="Stajich J.E."/>
            <person name="Selbmann L."/>
        </authorList>
    </citation>
    <scope>NUCLEOTIDE SEQUENCE</scope>
    <source>
        <strain evidence="1">CCFEE 5714</strain>
    </source>
</reference>
<dbReference type="Proteomes" id="UP001281147">
    <property type="component" value="Unassembled WGS sequence"/>
</dbReference>
<sequence length="314" mass="34845">MLEVIYIVRHGYRSNWAVDPQTGTYSSSVRTPTGIPSDPALASYGVRQSHQLATHLLSLDPCPDILYSSPYYRCLQTLAPYVDQLAEHKGEQGVRVTIEPGLGEFYGEARFEHPSPAGLEELNKHFSHLHAEVEPTIVPAKNGESITNLHDRVAYCLDALISRADKDPQQPKAILICTHAAAIIAMGRCLTGRMPGEIGEEDFRCFTCGVSTFQRRSRNDERMESEGSEVREKWSPNQSSKIPDLGWRDGSGVQGGWQCEKDSDCSFLENGEERGWNFYMEKQRIERLEAEAAAAAETTQSKAEETAAAHSGIV</sequence>
<keyword evidence="2" id="KW-1185">Reference proteome</keyword>
<comment type="caution">
    <text evidence="1">The sequence shown here is derived from an EMBL/GenBank/DDBJ whole genome shotgun (WGS) entry which is preliminary data.</text>
</comment>
<proteinExistence type="predicted"/>